<reference evidence="2" key="1">
    <citation type="submission" date="2018-11" db="EMBL/GenBank/DDBJ databases">
        <authorList>
            <person name="Grassa J C."/>
        </authorList>
    </citation>
    <scope>NUCLEOTIDE SEQUENCE [LARGE SCALE GENOMIC DNA]</scope>
</reference>
<reference evidence="2" key="2">
    <citation type="submission" date="2021-03" db="UniProtKB">
        <authorList>
            <consortium name="EnsemblPlants"/>
        </authorList>
    </citation>
    <scope>IDENTIFICATION</scope>
</reference>
<name>A0A803PTP5_CANSA</name>
<dbReference type="Proteomes" id="UP000596661">
    <property type="component" value="Chromosome 6"/>
</dbReference>
<dbReference type="EMBL" id="UZAU01000554">
    <property type="status" value="NOT_ANNOTATED_CDS"/>
    <property type="molecule type" value="Genomic_DNA"/>
</dbReference>
<evidence type="ECO:0000259" key="1">
    <source>
        <dbReference type="Pfam" id="PF13456"/>
    </source>
</evidence>
<dbReference type="InterPro" id="IPR002156">
    <property type="entry name" value="RNaseH_domain"/>
</dbReference>
<dbReference type="EnsemblPlants" id="evm.model.06.125">
    <property type="protein sequence ID" value="cds.evm.model.06.125"/>
    <property type="gene ID" value="evm.TU.06.125"/>
</dbReference>
<organism evidence="2 3">
    <name type="scientific">Cannabis sativa</name>
    <name type="common">Hemp</name>
    <name type="synonym">Marijuana</name>
    <dbReference type="NCBI Taxonomy" id="3483"/>
    <lineage>
        <taxon>Eukaryota</taxon>
        <taxon>Viridiplantae</taxon>
        <taxon>Streptophyta</taxon>
        <taxon>Embryophyta</taxon>
        <taxon>Tracheophyta</taxon>
        <taxon>Spermatophyta</taxon>
        <taxon>Magnoliopsida</taxon>
        <taxon>eudicotyledons</taxon>
        <taxon>Gunneridae</taxon>
        <taxon>Pentapetalae</taxon>
        <taxon>rosids</taxon>
        <taxon>fabids</taxon>
        <taxon>Rosales</taxon>
        <taxon>Cannabaceae</taxon>
        <taxon>Cannabis</taxon>
    </lineage>
</organism>
<dbReference type="PANTHER" id="PTHR47074">
    <property type="entry name" value="BNAC02G40300D PROTEIN"/>
    <property type="match status" value="1"/>
</dbReference>
<dbReference type="Gramene" id="evm.model.06.125">
    <property type="protein sequence ID" value="cds.evm.model.06.125"/>
    <property type="gene ID" value="evm.TU.06.125"/>
</dbReference>
<accession>A0A803PTP5</accession>
<dbReference type="InterPro" id="IPR036397">
    <property type="entry name" value="RNaseH_sf"/>
</dbReference>
<proteinExistence type="predicted"/>
<dbReference type="PANTHER" id="PTHR47074:SF49">
    <property type="entry name" value="POLYNUCLEOTIDYL TRANSFERASE, RIBONUCLEASE H-LIKE SUPERFAMILY PROTEIN"/>
    <property type="match status" value="1"/>
</dbReference>
<sequence length="250" mass="28213">MKTVYNEHEDCLHLFKECAFAKAIWFNGPFPMMVELLSCTNLRQFVDFWVRLKGGKPQLHLVIHELREVSLESVSWNKMSPPIEKPGAFTSEQSSLERPEMIFFVDASWKDGYAGLATVVLNPEDNSWCFKVDTAQCVNAMAAKALAIRMALSMATTNSWRKILILSDCRTLVHAFSSKKLPPNWNFCNVSLEVLDLIKLVDLCNFYFISRSQNLVADDLARKTRSSCLAASLYCGEGDPPVIPILFSSC</sequence>
<feature type="domain" description="RNase H type-1" evidence="1">
    <location>
        <begin position="105"/>
        <end position="223"/>
    </location>
</feature>
<dbReference type="SUPFAM" id="SSF53098">
    <property type="entry name" value="Ribonuclease H-like"/>
    <property type="match status" value="1"/>
</dbReference>
<evidence type="ECO:0000313" key="3">
    <source>
        <dbReference type="Proteomes" id="UP000596661"/>
    </source>
</evidence>
<dbReference type="AlphaFoldDB" id="A0A803PTP5"/>
<dbReference type="CDD" id="cd06222">
    <property type="entry name" value="RNase_H_like"/>
    <property type="match status" value="1"/>
</dbReference>
<dbReference type="GO" id="GO:0004523">
    <property type="term" value="F:RNA-DNA hybrid ribonuclease activity"/>
    <property type="evidence" value="ECO:0007669"/>
    <property type="project" value="InterPro"/>
</dbReference>
<protein>
    <recommendedName>
        <fullName evidence="1">RNase H type-1 domain-containing protein</fullName>
    </recommendedName>
</protein>
<keyword evidence="3" id="KW-1185">Reference proteome</keyword>
<dbReference type="InterPro" id="IPR052929">
    <property type="entry name" value="RNase_H-like_EbsB-rel"/>
</dbReference>
<dbReference type="InterPro" id="IPR012337">
    <property type="entry name" value="RNaseH-like_sf"/>
</dbReference>
<dbReference type="Pfam" id="PF13456">
    <property type="entry name" value="RVT_3"/>
    <property type="match status" value="1"/>
</dbReference>
<dbReference type="Gene3D" id="3.30.420.10">
    <property type="entry name" value="Ribonuclease H-like superfamily/Ribonuclease H"/>
    <property type="match status" value="1"/>
</dbReference>
<evidence type="ECO:0000313" key="2">
    <source>
        <dbReference type="EnsemblPlants" id="cds.evm.model.06.125"/>
    </source>
</evidence>
<dbReference type="GO" id="GO:0003676">
    <property type="term" value="F:nucleic acid binding"/>
    <property type="evidence" value="ECO:0007669"/>
    <property type="project" value="InterPro"/>
</dbReference>
<dbReference type="InterPro" id="IPR044730">
    <property type="entry name" value="RNase_H-like_dom_plant"/>
</dbReference>